<evidence type="ECO:0000313" key="1">
    <source>
        <dbReference type="EMBL" id="KAK2959988.1"/>
    </source>
</evidence>
<keyword evidence="2" id="KW-1185">Reference proteome</keyword>
<dbReference type="Proteomes" id="UP001281761">
    <property type="component" value="Unassembled WGS sequence"/>
</dbReference>
<evidence type="ECO:0000313" key="2">
    <source>
        <dbReference type="Proteomes" id="UP001281761"/>
    </source>
</evidence>
<sequence>MNDEFFALKPSIDAYLGDTSESPSTVQPEDEPFLNFDPKSKLFFRDKYRIYNSLVALVHAGYPFDDALQDKAAQFLEKLEPNLRDKTKPNKFITELVPSSTGSTSGFVESFGTLLSSPHSTVVAASLSFLRETTRTVSPSIRTNLVTNVLATVQPHTLPISGNEAIIQSFMEIIKDCIYLADPSSLHKLGINAAADQFNHRDMIFRKVVLPSSQFETFLISKRHFLDGELFDSWMELLCSYIEISPFHRQTMEFVVASPIVMAISSYLSFIEYEMSLFIKLDNIKQSLKVWTTESPEVAQSVKRMVQALISEGFEDTLEQMMRKEKSGDYSVHLEDECHYFSQKLGLNLPRQ</sequence>
<proteinExistence type="predicted"/>
<dbReference type="EMBL" id="JARBJD010000025">
    <property type="protein sequence ID" value="KAK2959988.1"/>
    <property type="molecule type" value="Genomic_DNA"/>
</dbReference>
<reference evidence="1 2" key="1">
    <citation type="journal article" date="2022" name="bioRxiv">
        <title>Genomics of Preaxostyla Flagellates Illuminates Evolutionary Transitions and the Path Towards Mitochondrial Loss.</title>
        <authorList>
            <person name="Novak L.V.F."/>
            <person name="Treitli S.C."/>
            <person name="Pyrih J."/>
            <person name="Halakuc P."/>
            <person name="Pipaliya S.V."/>
            <person name="Vacek V."/>
            <person name="Brzon O."/>
            <person name="Soukal P."/>
            <person name="Eme L."/>
            <person name="Dacks J.B."/>
            <person name="Karnkowska A."/>
            <person name="Elias M."/>
            <person name="Hampl V."/>
        </authorList>
    </citation>
    <scope>NUCLEOTIDE SEQUENCE [LARGE SCALE GENOMIC DNA]</scope>
    <source>
        <strain evidence="1">NAU3</strain>
        <tissue evidence="1">Gut</tissue>
    </source>
</reference>
<name>A0ABQ9Y8B0_9EUKA</name>
<gene>
    <name evidence="1" type="ORF">BLNAU_4871</name>
</gene>
<comment type="caution">
    <text evidence="1">The sequence shown here is derived from an EMBL/GenBank/DDBJ whole genome shotgun (WGS) entry which is preliminary data.</text>
</comment>
<accession>A0ABQ9Y8B0</accession>
<protein>
    <submittedName>
        <fullName evidence="1">Uncharacterized protein</fullName>
    </submittedName>
</protein>
<organism evidence="1 2">
    <name type="scientific">Blattamonas nauphoetae</name>
    <dbReference type="NCBI Taxonomy" id="2049346"/>
    <lineage>
        <taxon>Eukaryota</taxon>
        <taxon>Metamonada</taxon>
        <taxon>Preaxostyla</taxon>
        <taxon>Oxymonadida</taxon>
        <taxon>Blattamonas</taxon>
    </lineage>
</organism>